<feature type="compositionally biased region" description="Low complexity" evidence="1">
    <location>
        <begin position="7"/>
        <end position="26"/>
    </location>
</feature>
<organism evidence="2 3">
    <name type="scientific">Streptomyces zagrosensis</name>
    <dbReference type="NCBI Taxonomy" id="1042984"/>
    <lineage>
        <taxon>Bacteria</taxon>
        <taxon>Bacillati</taxon>
        <taxon>Actinomycetota</taxon>
        <taxon>Actinomycetes</taxon>
        <taxon>Kitasatosporales</taxon>
        <taxon>Streptomycetaceae</taxon>
        <taxon>Streptomyces</taxon>
    </lineage>
</organism>
<gene>
    <name evidence="2" type="ORF">FHS42_001590</name>
</gene>
<dbReference type="Proteomes" id="UP000588098">
    <property type="component" value="Unassembled WGS sequence"/>
</dbReference>
<dbReference type="RefSeq" id="WP_184570814.1">
    <property type="nucleotide sequence ID" value="NZ_JACHJL010000003.1"/>
</dbReference>
<name>A0A7W9Q7C8_9ACTN</name>
<reference evidence="2 3" key="1">
    <citation type="submission" date="2020-08" db="EMBL/GenBank/DDBJ databases">
        <title>Genomic Encyclopedia of Type Strains, Phase III (KMG-III): the genomes of soil and plant-associated and newly described type strains.</title>
        <authorList>
            <person name="Whitman W."/>
        </authorList>
    </citation>
    <scope>NUCLEOTIDE SEQUENCE [LARGE SCALE GENOMIC DNA]</scope>
    <source>
        <strain evidence="2 3">CECT 8305</strain>
    </source>
</reference>
<evidence type="ECO:0000313" key="3">
    <source>
        <dbReference type="Proteomes" id="UP000588098"/>
    </source>
</evidence>
<evidence type="ECO:0000313" key="2">
    <source>
        <dbReference type="EMBL" id="MBB5934543.1"/>
    </source>
</evidence>
<dbReference type="AlphaFoldDB" id="A0A7W9Q7C8"/>
<dbReference type="EMBL" id="JACHJL010000003">
    <property type="protein sequence ID" value="MBB5934543.1"/>
    <property type="molecule type" value="Genomic_DNA"/>
</dbReference>
<feature type="region of interest" description="Disordered" evidence="1">
    <location>
        <begin position="1"/>
        <end position="33"/>
    </location>
</feature>
<sequence length="94" mass="9238">MSPATMTSAPHATCATSATPATPAVSGRTTSGYGSTALPAEAAACAAASAPRSGTDSPARRPLGAALHAVKVFTTAAFSVAVMGDYEDAGVRRR</sequence>
<protein>
    <submittedName>
        <fullName evidence="2">Uncharacterized protein</fullName>
    </submittedName>
</protein>
<evidence type="ECO:0000256" key="1">
    <source>
        <dbReference type="SAM" id="MobiDB-lite"/>
    </source>
</evidence>
<accession>A0A7W9Q7C8</accession>
<comment type="caution">
    <text evidence="2">The sequence shown here is derived from an EMBL/GenBank/DDBJ whole genome shotgun (WGS) entry which is preliminary data.</text>
</comment>
<keyword evidence="3" id="KW-1185">Reference proteome</keyword>
<proteinExistence type="predicted"/>